<name>A0AA39WUI6_9PEZI</name>
<gene>
    <name evidence="2" type="ORF">B0T17DRAFT_535285</name>
</gene>
<dbReference type="Proteomes" id="UP001174934">
    <property type="component" value="Unassembled WGS sequence"/>
</dbReference>
<reference evidence="2" key="1">
    <citation type="submission" date="2023-06" db="EMBL/GenBank/DDBJ databases">
        <title>Genome-scale phylogeny and comparative genomics of the fungal order Sordariales.</title>
        <authorList>
            <consortium name="Lawrence Berkeley National Laboratory"/>
            <person name="Hensen N."/>
            <person name="Bonometti L."/>
            <person name="Westerberg I."/>
            <person name="Brannstrom I.O."/>
            <person name="Guillou S."/>
            <person name="Cros-Aarteil S."/>
            <person name="Calhoun S."/>
            <person name="Haridas S."/>
            <person name="Kuo A."/>
            <person name="Mondo S."/>
            <person name="Pangilinan J."/>
            <person name="Riley R."/>
            <person name="LaButti K."/>
            <person name="Andreopoulos B."/>
            <person name="Lipzen A."/>
            <person name="Chen C."/>
            <person name="Yanf M."/>
            <person name="Daum C."/>
            <person name="Ng V."/>
            <person name="Clum A."/>
            <person name="Steindorff A."/>
            <person name="Ohm R."/>
            <person name="Martin F."/>
            <person name="Silar P."/>
            <person name="Natvig D."/>
            <person name="Lalanne C."/>
            <person name="Gautier V."/>
            <person name="Ament-velasquez S.L."/>
            <person name="Kruys A."/>
            <person name="Hutchinson M.I."/>
            <person name="Powell A.J."/>
            <person name="Barry K."/>
            <person name="Miller A.N."/>
            <person name="Grigoriev I.V."/>
            <person name="Debuchy R."/>
            <person name="Gladieux P."/>
            <person name="Thoren M.H."/>
            <person name="Johannesson H."/>
        </authorList>
    </citation>
    <scope>NUCLEOTIDE SEQUENCE</scope>
    <source>
        <strain evidence="2">SMH3391-2</strain>
    </source>
</reference>
<feature type="compositionally biased region" description="Basic and acidic residues" evidence="1">
    <location>
        <begin position="72"/>
        <end position="82"/>
    </location>
</feature>
<evidence type="ECO:0000313" key="2">
    <source>
        <dbReference type="EMBL" id="KAK0621869.1"/>
    </source>
</evidence>
<evidence type="ECO:0000313" key="3">
    <source>
        <dbReference type="Proteomes" id="UP001174934"/>
    </source>
</evidence>
<accession>A0AA39WUI6</accession>
<organism evidence="2 3">
    <name type="scientific">Bombardia bombarda</name>
    <dbReference type="NCBI Taxonomy" id="252184"/>
    <lineage>
        <taxon>Eukaryota</taxon>
        <taxon>Fungi</taxon>
        <taxon>Dikarya</taxon>
        <taxon>Ascomycota</taxon>
        <taxon>Pezizomycotina</taxon>
        <taxon>Sordariomycetes</taxon>
        <taxon>Sordariomycetidae</taxon>
        <taxon>Sordariales</taxon>
        <taxon>Lasiosphaeriaceae</taxon>
        <taxon>Bombardia</taxon>
    </lineage>
</organism>
<keyword evidence="3" id="KW-1185">Reference proteome</keyword>
<evidence type="ECO:0000256" key="1">
    <source>
        <dbReference type="SAM" id="MobiDB-lite"/>
    </source>
</evidence>
<feature type="region of interest" description="Disordered" evidence="1">
    <location>
        <begin position="52"/>
        <end position="82"/>
    </location>
</feature>
<sequence>MEHQVLSGDGRQDSRAAGCRIVGCASLTSQRVAAPRCRALAGCTSCCGRRSELSPKQAGVEANPSTSGLWRGPDRGAESVKG</sequence>
<dbReference type="EMBL" id="JAULSR010000004">
    <property type="protein sequence ID" value="KAK0621869.1"/>
    <property type="molecule type" value="Genomic_DNA"/>
</dbReference>
<protein>
    <submittedName>
        <fullName evidence="2">Uncharacterized protein</fullName>
    </submittedName>
</protein>
<dbReference type="AlphaFoldDB" id="A0AA39WUI6"/>
<comment type="caution">
    <text evidence="2">The sequence shown here is derived from an EMBL/GenBank/DDBJ whole genome shotgun (WGS) entry which is preliminary data.</text>
</comment>
<proteinExistence type="predicted"/>